<evidence type="ECO:0000313" key="2">
    <source>
        <dbReference type="EMBL" id="QQZ49799.1"/>
    </source>
</evidence>
<proteinExistence type="predicted"/>
<accession>A0A974P3M7</accession>
<dbReference type="EMBL" id="CP068570">
    <property type="protein sequence ID" value="QQZ49799.1"/>
    <property type="molecule type" value="Genomic_DNA"/>
</dbReference>
<sequence length="156" mass="15900">MAPAAVVMAAKKPVEEVTAASRTQGMAEAPAIATAAGIACKVADARFIGKMSDKKAKTETAYYEVDCDKGLGFILSAVTGAKPTAFTCVEANSPQPDGKPSSLPCKLPGNADPKSDLAGYIAKAGIACTPTRSEGSARAQPRPSWKCPAPAARAMS</sequence>
<reference evidence="2" key="1">
    <citation type="submission" date="2021-01" db="EMBL/GenBank/DDBJ databases">
        <title>Genome sequence of Phenylobacterium sp. 20VBR1 isolated from a valley glaceir, Ny-Alesund, Svalbard.</title>
        <authorList>
            <person name="Thomas F.A."/>
            <person name="Krishnan K.P."/>
            <person name="Sinha R.K."/>
        </authorList>
    </citation>
    <scope>NUCLEOTIDE SEQUENCE</scope>
    <source>
        <strain evidence="2">20VBR1</strain>
    </source>
</reference>
<evidence type="ECO:0000256" key="1">
    <source>
        <dbReference type="SAM" id="MobiDB-lite"/>
    </source>
</evidence>
<organism evidence="2">
    <name type="scientific">Phenylobacterium glaciei</name>
    <dbReference type="NCBI Taxonomy" id="2803784"/>
    <lineage>
        <taxon>Bacteria</taxon>
        <taxon>Pseudomonadati</taxon>
        <taxon>Pseudomonadota</taxon>
        <taxon>Alphaproteobacteria</taxon>
        <taxon>Caulobacterales</taxon>
        <taxon>Caulobacteraceae</taxon>
        <taxon>Phenylobacterium</taxon>
    </lineage>
</organism>
<gene>
    <name evidence="2" type="ORF">JKL49_23970</name>
</gene>
<protein>
    <submittedName>
        <fullName evidence="2">Uncharacterized protein</fullName>
    </submittedName>
</protein>
<feature type="region of interest" description="Disordered" evidence="1">
    <location>
        <begin position="132"/>
        <end position="156"/>
    </location>
</feature>
<dbReference type="AlphaFoldDB" id="A0A974P3M7"/>
<name>A0A974P3M7_9CAUL</name>